<feature type="transmembrane region" description="Helical" evidence="5">
    <location>
        <begin position="114"/>
        <end position="132"/>
    </location>
</feature>
<evidence type="ECO:0000256" key="2">
    <source>
        <dbReference type="ARBA" id="ARBA00022692"/>
    </source>
</evidence>
<organism evidence="7 8">
    <name type="scientific">Dictyocaulus viviparus</name>
    <name type="common">Bovine lungworm</name>
    <dbReference type="NCBI Taxonomy" id="29172"/>
    <lineage>
        <taxon>Eukaryota</taxon>
        <taxon>Metazoa</taxon>
        <taxon>Ecdysozoa</taxon>
        <taxon>Nematoda</taxon>
        <taxon>Chromadorea</taxon>
        <taxon>Rhabditida</taxon>
        <taxon>Rhabditina</taxon>
        <taxon>Rhabditomorpha</taxon>
        <taxon>Strongyloidea</taxon>
        <taxon>Metastrongylidae</taxon>
        <taxon>Dictyocaulus</taxon>
    </lineage>
</organism>
<keyword evidence="4 5" id="KW-0472">Membrane</keyword>
<dbReference type="AlphaFoldDB" id="A0A0D8XY14"/>
<dbReference type="Proteomes" id="UP000053766">
    <property type="component" value="Unassembled WGS sequence"/>
</dbReference>
<comment type="subcellular location">
    <subcellularLocation>
        <location evidence="1">Membrane</location>
    </subcellularLocation>
</comment>
<dbReference type="InterPro" id="IPR052665">
    <property type="entry name" value="Neuropeptide-GPCR"/>
</dbReference>
<dbReference type="PROSITE" id="PS50262">
    <property type="entry name" value="G_PROTEIN_RECEP_F1_2"/>
    <property type="match status" value="1"/>
</dbReference>
<evidence type="ECO:0000256" key="5">
    <source>
        <dbReference type="SAM" id="Phobius"/>
    </source>
</evidence>
<evidence type="ECO:0000256" key="3">
    <source>
        <dbReference type="ARBA" id="ARBA00022989"/>
    </source>
</evidence>
<feature type="transmembrane region" description="Helical" evidence="5">
    <location>
        <begin position="238"/>
        <end position="262"/>
    </location>
</feature>
<gene>
    <name evidence="7" type="ORF">DICVIV_06690</name>
</gene>
<feature type="domain" description="G-protein coupled receptors family 1 profile" evidence="6">
    <location>
        <begin position="42"/>
        <end position="311"/>
    </location>
</feature>
<reference evidence="7 8" key="1">
    <citation type="submission" date="2013-11" db="EMBL/GenBank/DDBJ databases">
        <title>Draft genome of the bovine lungworm Dictyocaulus viviparus.</title>
        <authorList>
            <person name="Mitreva M."/>
        </authorList>
    </citation>
    <scope>NUCLEOTIDE SEQUENCE [LARGE SCALE GENOMIC DNA]</scope>
    <source>
        <strain evidence="7 8">HannoverDv2000</strain>
    </source>
</reference>
<evidence type="ECO:0000256" key="1">
    <source>
        <dbReference type="ARBA" id="ARBA00004370"/>
    </source>
</evidence>
<dbReference type="PANTHER" id="PTHR24224:SF17">
    <property type="entry name" value="G-PROTEIN COUPLED RECEPTORS FAMILY 1 PROFILE DOMAIN-CONTAINING PROTEIN"/>
    <property type="match status" value="1"/>
</dbReference>
<feature type="transmembrane region" description="Helical" evidence="5">
    <location>
        <begin position="308"/>
        <end position="329"/>
    </location>
</feature>
<dbReference type="CDD" id="cd00637">
    <property type="entry name" value="7tm_classA_rhodopsin-like"/>
    <property type="match status" value="1"/>
</dbReference>
<feature type="transmembrane region" description="Helical" evidence="5">
    <location>
        <begin position="192"/>
        <end position="217"/>
    </location>
</feature>
<evidence type="ECO:0000259" key="6">
    <source>
        <dbReference type="PROSITE" id="PS50262"/>
    </source>
</evidence>
<reference evidence="8" key="2">
    <citation type="journal article" date="2016" name="Sci. Rep.">
        <title>Dictyocaulus viviparus genome, variome and transcriptome elucidate lungworm biology and support future intervention.</title>
        <authorList>
            <person name="McNulty S.N."/>
            <person name="Strube C."/>
            <person name="Rosa B.A."/>
            <person name="Martin J.C."/>
            <person name="Tyagi R."/>
            <person name="Choi Y.J."/>
            <person name="Wang Q."/>
            <person name="Hallsworth Pepin K."/>
            <person name="Zhang X."/>
            <person name="Ozersky P."/>
            <person name="Wilson R.K."/>
            <person name="Sternberg P.W."/>
            <person name="Gasser R.B."/>
            <person name="Mitreva M."/>
        </authorList>
    </citation>
    <scope>NUCLEOTIDE SEQUENCE [LARGE SCALE GENOMIC DNA]</scope>
    <source>
        <strain evidence="8">HannoverDv2000</strain>
    </source>
</reference>
<protein>
    <recommendedName>
        <fullName evidence="6">G-protein coupled receptors family 1 profile domain-containing protein</fullName>
    </recommendedName>
</protein>
<dbReference type="SUPFAM" id="SSF81321">
    <property type="entry name" value="Family A G protein-coupled receptor-like"/>
    <property type="match status" value="1"/>
</dbReference>
<dbReference type="OrthoDB" id="5868253at2759"/>
<proteinExistence type="predicted"/>
<dbReference type="Gene3D" id="1.20.1070.10">
    <property type="entry name" value="Rhodopsin 7-helix transmembrane proteins"/>
    <property type="match status" value="1"/>
</dbReference>
<evidence type="ECO:0000256" key="4">
    <source>
        <dbReference type="ARBA" id="ARBA00023136"/>
    </source>
</evidence>
<feature type="transmembrane region" description="Helical" evidence="5">
    <location>
        <begin position="152"/>
        <end position="172"/>
    </location>
</feature>
<dbReference type="GO" id="GO:0016020">
    <property type="term" value="C:membrane"/>
    <property type="evidence" value="ECO:0007669"/>
    <property type="project" value="UniProtKB-SubCell"/>
</dbReference>
<keyword evidence="3 5" id="KW-1133">Transmembrane helix</keyword>
<sequence length="332" mass="39207">MDELYTELESSSNQGNSYDDVGANSVWSQWIFITISLISLPLYFLTITVCIKEWKHNEEQRTFYMLIISEGIMDIIVVANYFIFWTFRVLHFFNDFYWNLQDTYLPAWCFNQNYIFAIMRCFGILIITYQRYLSMCKNRTRIEQVVNVTHRWILPVFQWILPILYSIPLFIINDVVFDSREQLEIFVKREQITLSTSMAAFFVCTTFILCSLCYGAILKLLVNNRYNNNVAMKREFRIYVQMTGLFVAFAALFVFNVMMLIFSLRENVRNVWCGYDFGRKISHTHTLIVKRTSHIGTILKFVVTTLEILIMPNLFCHLLSLSLIGVITCDKI</sequence>
<keyword evidence="2 5" id="KW-0812">Transmembrane</keyword>
<name>A0A0D8XY14_DICVI</name>
<keyword evidence="8" id="KW-1185">Reference proteome</keyword>
<accession>A0A0D8XY14</accession>
<feature type="transmembrane region" description="Helical" evidence="5">
    <location>
        <begin position="63"/>
        <end position="87"/>
    </location>
</feature>
<dbReference type="InterPro" id="IPR019426">
    <property type="entry name" value="7TM_GPCR_serpentine_rcpt_Srv"/>
</dbReference>
<dbReference type="Pfam" id="PF10323">
    <property type="entry name" value="7TM_GPCR_Srv"/>
    <property type="match status" value="1"/>
</dbReference>
<dbReference type="EMBL" id="KN716316">
    <property type="protein sequence ID" value="KJH47236.1"/>
    <property type="molecule type" value="Genomic_DNA"/>
</dbReference>
<evidence type="ECO:0000313" key="7">
    <source>
        <dbReference type="EMBL" id="KJH47236.1"/>
    </source>
</evidence>
<feature type="transmembrane region" description="Helical" evidence="5">
    <location>
        <begin position="30"/>
        <end position="51"/>
    </location>
</feature>
<evidence type="ECO:0000313" key="8">
    <source>
        <dbReference type="Proteomes" id="UP000053766"/>
    </source>
</evidence>
<dbReference type="InterPro" id="IPR017452">
    <property type="entry name" value="GPCR_Rhodpsn_7TM"/>
</dbReference>
<dbReference type="PANTHER" id="PTHR24224">
    <property type="entry name" value="CARDIOACCELERATORY PEPTIDE RECEPTOR-RELATED"/>
    <property type="match status" value="1"/>
</dbReference>